<evidence type="ECO:0000259" key="2">
    <source>
        <dbReference type="Pfam" id="PF00534"/>
    </source>
</evidence>
<proteinExistence type="predicted"/>
<organism evidence="4 5">
    <name type="scientific">Elizabethkingia miricola</name>
    <name type="common">Chryseobacterium miricola</name>
    <dbReference type="NCBI Taxonomy" id="172045"/>
    <lineage>
        <taxon>Bacteria</taxon>
        <taxon>Pseudomonadati</taxon>
        <taxon>Bacteroidota</taxon>
        <taxon>Flavobacteriia</taxon>
        <taxon>Flavobacteriales</taxon>
        <taxon>Weeksellaceae</taxon>
        <taxon>Elizabethkingia</taxon>
    </lineage>
</organism>
<evidence type="ECO:0000313" key="4">
    <source>
        <dbReference type="EMBL" id="TYO89754.1"/>
    </source>
</evidence>
<dbReference type="Pfam" id="PF13439">
    <property type="entry name" value="Glyco_transf_4"/>
    <property type="match status" value="1"/>
</dbReference>
<keyword evidence="5" id="KW-1185">Reference proteome</keyword>
<feature type="domain" description="Glycosyltransferase subfamily 4-like N-terminal" evidence="3">
    <location>
        <begin position="19"/>
        <end position="214"/>
    </location>
</feature>
<dbReference type="InterPro" id="IPR028098">
    <property type="entry name" value="Glyco_trans_4-like_N"/>
</dbReference>
<dbReference type="InterPro" id="IPR001296">
    <property type="entry name" value="Glyco_trans_1"/>
</dbReference>
<evidence type="ECO:0000259" key="3">
    <source>
        <dbReference type="Pfam" id="PF13439"/>
    </source>
</evidence>
<evidence type="ECO:0000313" key="5">
    <source>
        <dbReference type="Proteomes" id="UP000324513"/>
    </source>
</evidence>
<dbReference type="Gene3D" id="3.40.50.2000">
    <property type="entry name" value="Glycogen Phosphorylase B"/>
    <property type="match status" value="2"/>
</dbReference>
<dbReference type="Pfam" id="PF00534">
    <property type="entry name" value="Glycos_transf_1"/>
    <property type="match status" value="1"/>
</dbReference>
<comment type="caution">
    <text evidence="4">The sequence shown here is derived from an EMBL/GenBank/DDBJ whole genome shotgun (WGS) entry which is preliminary data.</text>
</comment>
<protein>
    <submittedName>
        <fullName evidence="4">Glycosyltransferase involved in cell wall biosynthesis</fullName>
    </submittedName>
</protein>
<sequence length="400" mass="45796">MKVLMINTVCGYGSTGSICTDIANALENEGNECFIAYGQGTTSYRNSYKIGTVLENHLHNLGSRIFGKQGYFTKTGTKKLINFIKVYKPDVIHLHNLHGNYLNLDILFEYLKDFSGKVFWTFHDCWPFTGKCAHYTSVGCYKWQSHCQKCPQIKEYPPSIFFDKSFEMFEDKYKRFLSVPDLKIITVSDWLKHQVEKSFFKKNKIRRIYNWVDHNTFSPKYGSDIVENYQIQSGKFTVLCVSASWSIDNSKLQDLLSLANSLQGEDIQIIMIGVVIGNVNIPDNVISINYIGDKDSLAQLYSFSDVYLHLSSEDTFGKVIAEALSCGTPAIVYNSTACPEIIDSKTGIVVEDRNIESIKKSILKIKNKEVIFTSLDCRERVLENFDINKNINKTIDWYRE</sequence>
<gene>
    <name evidence="4" type="ORF">LX74_02746</name>
</gene>
<dbReference type="Proteomes" id="UP000324513">
    <property type="component" value="Unassembled WGS sequence"/>
</dbReference>
<dbReference type="PANTHER" id="PTHR46401">
    <property type="entry name" value="GLYCOSYLTRANSFERASE WBBK-RELATED"/>
    <property type="match status" value="1"/>
</dbReference>
<accession>A0ABY3NE36</accession>
<dbReference type="SUPFAM" id="SSF53756">
    <property type="entry name" value="UDP-Glycosyltransferase/glycogen phosphorylase"/>
    <property type="match status" value="1"/>
</dbReference>
<dbReference type="EMBL" id="VNHK01000009">
    <property type="protein sequence ID" value="TYO89754.1"/>
    <property type="molecule type" value="Genomic_DNA"/>
</dbReference>
<reference evidence="4 5" key="1">
    <citation type="submission" date="2019-07" db="EMBL/GenBank/DDBJ databases">
        <title>Genomic Encyclopedia of Archaeal and Bacterial Type Strains, Phase II (KMG-II): from individual species to whole genera.</title>
        <authorList>
            <person name="Goeker M."/>
        </authorList>
    </citation>
    <scope>NUCLEOTIDE SEQUENCE [LARGE SCALE GENOMIC DNA]</scope>
    <source>
        <strain evidence="4 5">DSM 14571</strain>
    </source>
</reference>
<keyword evidence="1" id="KW-0808">Transferase</keyword>
<feature type="domain" description="Glycosyl transferase family 1" evidence="2">
    <location>
        <begin position="254"/>
        <end position="369"/>
    </location>
</feature>
<dbReference type="PANTHER" id="PTHR46401:SF2">
    <property type="entry name" value="GLYCOSYLTRANSFERASE WBBK-RELATED"/>
    <property type="match status" value="1"/>
</dbReference>
<name>A0ABY3NE36_ELIMR</name>
<dbReference type="RefSeq" id="WP_065081867.1">
    <property type="nucleotide sequence ID" value="NZ_FLSS01000006.1"/>
</dbReference>
<evidence type="ECO:0000256" key="1">
    <source>
        <dbReference type="ARBA" id="ARBA00022679"/>
    </source>
</evidence>